<dbReference type="EMBL" id="WTYX01000002">
    <property type="protein sequence ID" value="MXO91402.1"/>
    <property type="molecule type" value="Genomic_DNA"/>
</dbReference>
<dbReference type="PROSITE" id="PS01320">
    <property type="entry name" value="UPF0067"/>
    <property type="match status" value="1"/>
</dbReference>
<evidence type="ECO:0000313" key="3">
    <source>
        <dbReference type="EMBL" id="MXO91402.1"/>
    </source>
</evidence>
<protein>
    <submittedName>
        <fullName evidence="3">GAF domain-containing protein</fullName>
    </submittedName>
</protein>
<evidence type="ECO:0000313" key="4">
    <source>
        <dbReference type="Proteomes" id="UP000442714"/>
    </source>
</evidence>
<dbReference type="Pfam" id="PF13185">
    <property type="entry name" value="GAF_2"/>
    <property type="match status" value="1"/>
</dbReference>
<dbReference type="GO" id="GO:0005829">
    <property type="term" value="C:cytosol"/>
    <property type="evidence" value="ECO:0007669"/>
    <property type="project" value="TreeGrafter"/>
</dbReference>
<comment type="caution">
    <text evidence="3">The sequence shown here is derived from an EMBL/GenBank/DDBJ whole genome shotgun (WGS) entry which is preliminary data.</text>
</comment>
<proteinExistence type="inferred from homology"/>
<dbReference type="OrthoDB" id="9796252at2"/>
<evidence type="ECO:0000259" key="2">
    <source>
        <dbReference type="Pfam" id="PF13185"/>
    </source>
</evidence>
<dbReference type="PANTHER" id="PTHR21021:SF15">
    <property type="entry name" value="FREE METHIONINE-R-SULFOXIDE REDUCTASE"/>
    <property type="match status" value="1"/>
</dbReference>
<organism evidence="3 4">
    <name type="scientific">Pontixanthobacter aquaemixtae</name>
    <dbReference type="NCBI Taxonomy" id="1958940"/>
    <lineage>
        <taxon>Bacteria</taxon>
        <taxon>Pseudomonadati</taxon>
        <taxon>Pseudomonadota</taxon>
        <taxon>Alphaproteobacteria</taxon>
        <taxon>Sphingomonadales</taxon>
        <taxon>Erythrobacteraceae</taxon>
        <taxon>Pontixanthobacter</taxon>
    </lineage>
</organism>
<dbReference type="Proteomes" id="UP000442714">
    <property type="component" value="Unassembled WGS sequence"/>
</dbReference>
<name>A0A844ZVW0_9SPHN</name>
<comment type="similarity">
    <text evidence="1">Belongs to the free Met sulfoxide reductase family.</text>
</comment>
<feature type="domain" description="GAF" evidence="2">
    <location>
        <begin position="56"/>
        <end position="163"/>
    </location>
</feature>
<dbReference type="SUPFAM" id="SSF55781">
    <property type="entry name" value="GAF domain-like"/>
    <property type="match status" value="1"/>
</dbReference>
<keyword evidence="4" id="KW-1185">Reference proteome</keyword>
<dbReference type="AlphaFoldDB" id="A0A844ZVW0"/>
<dbReference type="PANTHER" id="PTHR21021">
    <property type="entry name" value="GAF/PUTATIVE CYTOSKELETAL PROTEIN"/>
    <property type="match status" value="1"/>
</dbReference>
<gene>
    <name evidence="3" type="ORF">GRI41_11250</name>
</gene>
<dbReference type="InterPro" id="IPR003018">
    <property type="entry name" value="GAF"/>
</dbReference>
<dbReference type="FunFam" id="3.30.450.40:FF:000008">
    <property type="entry name" value="GAF domain-containing proteins"/>
    <property type="match status" value="1"/>
</dbReference>
<sequence>MFDFAPDQSNADLPKAELYRQLAEAAAALTEGESDGVANMANIAALMWESLPDLNWAGFYRVVEGELVLGPFVGRPACIRIPVGKGVCGAAAATAETQLVEDVHAFPGHIACDAITKSELVVPVVCGGEICAVIDLDSPNLARFDADDAKGIELLASQISPSIQI</sequence>
<reference evidence="3 4" key="1">
    <citation type="submission" date="2019-12" db="EMBL/GenBank/DDBJ databases">
        <title>Genomic-based taxomic classification of the family Erythrobacteraceae.</title>
        <authorList>
            <person name="Xu L."/>
        </authorList>
    </citation>
    <scope>NUCLEOTIDE SEQUENCE [LARGE SCALE GENOMIC DNA]</scope>
    <source>
        <strain evidence="3 4">KCTC 52763</strain>
    </source>
</reference>
<dbReference type="InterPro" id="IPR051330">
    <property type="entry name" value="Phosphatase_reg/MetRdx"/>
</dbReference>
<dbReference type="Gene3D" id="3.30.450.40">
    <property type="match status" value="1"/>
</dbReference>
<dbReference type="GO" id="GO:0033745">
    <property type="term" value="F:L-methionine-(R)-S-oxide reductase activity"/>
    <property type="evidence" value="ECO:0007669"/>
    <property type="project" value="TreeGrafter"/>
</dbReference>
<accession>A0A844ZVW0</accession>
<dbReference type="InterPro" id="IPR029016">
    <property type="entry name" value="GAF-like_dom_sf"/>
</dbReference>
<dbReference type="InterPro" id="IPR000614">
    <property type="entry name" value="FRMsr_CS"/>
</dbReference>
<evidence type="ECO:0000256" key="1">
    <source>
        <dbReference type="ARBA" id="ARBA00038454"/>
    </source>
</evidence>
<dbReference type="RefSeq" id="WP_160605079.1">
    <property type="nucleotide sequence ID" value="NZ_WTYX01000002.1"/>
</dbReference>